<dbReference type="HOGENOM" id="CLU_112351_0_1_2"/>
<dbReference type="AlphaFoldDB" id="A0A0E3LN62"/>
<keyword evidence="1" id="KW-0812">Transmembrane</keyword>
<dbReference type="InterPro" id="IPR041208">
    <property type="entry name" value="Cap15"/>
</dbReference>
<reference evidence="3 4" key="1">
    <citation type="submission" date="2014-07" db="EMBL/GenBank/DDBJ databases">
        <title>Methanogenic archaea and the global carbon cycle.</title>
        <authorList>
            <person name="Henriksen J.R."/>
            <person name="Luke J."/>
            <person name="Reinhart S."/>
            <person name="Benedict M.N."/>
            <person name="Youngblut N.D."/>
            <person name="Metcalf M.E."/>
            <person name="Whitaker R.J."/>
            <person name="Metcalf W.W."/>
        </authorList>
    </citation>
    <scope>NUCLEOTIDE SEQUENCE [LARGE SCALE GENOMIC DNA]</scope>
    <source>
        <strain evidence="3 4">MS</strain>
    </source>
</reference>
<evidence type="ECO:0000313" key="3">
    <source>
        <dbReference type="EMBL" id="AKB54216.1"/>
    </source>
</evidence>
<dbReference type="RefSeq" id="WP_048155094.1">
    <property type="nucleotide sequence ID" value="NZ_CP009528.1"/>
</dbReference>
<proteinExistence type="predicted"/>
<feature type="transmembrane region" description="Helical" evidence="1">
    <location>
        <begin position="44"/>
        <end position="68"/>
    </location>
</feature>
<evidence type="ECO:0000313" key="4">
    <source>
        <dbReference type="Proteomes" id="UP000033033"/>
    </source>
</evidence>
<evidence type="ECO:0000256" key="1">
    <source>
        <dbReference type="SAM" id="Phobius"/>
    </source>
</evidence>
<dbReference type="STRING" id="1434108.MSBRM_1218"/>
<gene>
    <name evidence="3" type="ORF">MSBRM_1218</name>
</gene>
<dbReference type="PATRIC" id="fig|1434108.4.peg.1506"/>
<keyword evidence="4" id="KW-1185">Reference proteome</keyword>
<name>A0A0E3LN62_METBA</name>
<dbReference type="KEGG" id="mby:MSBRM_1218"/>
<keyword evidence="1" id="KW-1133">Transmembrane helix</keyword>
<keyword evidence="1" id="KW-0472">Membrane</keyword>
<dbReference type="Proteomes" id="UP000033033">
    <property type="component" value="Chromosome"/>
</dbReference>
<accession>A0A0E3LN62</accession>
<evidence type="ECO:0000259" key="2">
    <source>
        <dbReference type="Pfam" id="PF18153"/>
    </source>
</evidence>
<dbReference type="GeneID" id="24844454"/>
<protein>
    <recommendedName>
        <fullName evidence="2">CD-NTase-associated protein 15 domain-containing protein</fullName>
    </recommendedName>
</protein>
<organism evidence="3 4">
    <name type="scientific">Methanosarcina barkeri MS</name>
    <dbReference type="NCBI Taxonomy" id="1434108"/>
    <lineage>
        <taxon>Archaea</taxon>
        <taxon>Methanobacteriati</taxon>
        <taxon>Methanobacteriota</taxon>
        <taxon>Stenosarchaea group</taxon>
        <taxon>Methanomicrobia</taxon>
        <taxon>Methanosarcinales</taxon>
        <taxon>Methanosarcinaceae</taxon>
        <taxon>Methanosarcina</taxon>
    </lineage>
</organism>
<feature type="domain" description="CD-NTase-associated protein 15" evidence="2">
    <location>
        <begin position="78"/>
        <end position="192"/>
    </location>
</feature>
<sequence length="194" mass="22516">MHPYSTDNNRIKVLGSMGSLAFITSIVILKLLNSFVDYFNSLPYFSHIPYIPQMSFFAIVFMIFFYSYDRYLWKLKFSKIPNLSGKWNGRIKTSYGKGEEIDVEVNIKQTWSSISIVLKTSNSKSKSKTASISLSEARLVYQYFNEPLSSSVATLHKHYGVTFLDFDEIDRLEGSYFTCKDRQTHGEIFLERKK</sequence>
<feature type="transmembrane region" description="Helical" evidence="1">
    <location>
        <begin position="12"/>
        <end position="32"/>
    </location>
</feature>
<dbReference type="Pfam" id="PF18153">
    <property type="entry name" value="Cap15_CD_rec"/>
    <property type="match status" value="1"/>
</dbReference>
<dbReference type="EMBL" id="CP009528">
    <property type="protein sequence ID" value="AKB54216.1"/>
    <property type="molecule type" value="Genomic_DNA"/>
</dbReference>